<dbReference type="EMBL" id="JACAPU010000034">
    <property type="protein sequence ID" value="NWB49980.1"/>
    <property type="molecule type" value="Genomic_DNA"/>
</dbReference>
<proteinExistence type="predicted"/>
<evidence type="ECO:0000313" key="3">
    <source>
        <dbReference type="Proteomes" id="UP000522864"/>
    </source>
</evidence>
<accession>A0A7Y7WRP0</accession>
<comment type="caution">
    <text evidence="2">The sequence shown here is derived from an EMBL/GenBank/DDBJ whole genome shotgun (WGS) entry which is preliminary data.</text>
</comment>
<dbReference type="RefSeq" id="WP_152736760.1">
    <property type="nucleotide sequence ID" value="NZ_JACAPU010000034.1"/>
</dbReference>
<dbReference type="EMBL" id="JACAQA010000009">
    <property type="protein sequence ID" value="NWB86137.1"/>
    <property type="molecule type" value="Genomic_DNA"/>
</dbReference>
<name>A0A7Y7WRP0_9PSED</name>
<dbReference type="Proteomes" id="UP000522864">
    <property type="component" value="Unassembled WGS sequence"/>
</dbReference>
<dbReference type="Proteomes" id="UP000582981">
    <property type="component" value="Unassembled WGS sequence"/>
</dbReference>
<evidence type="ECO:0000313" key="2">
    <source>
        <dbReference type="EMBL" id="NWB86137.1"/>
    </source>
</evidence>
<reference evidence="3 4" key="1">
    <citation type="submission" date="2020-04" db="EMBL/GenBank/DDBJ databases">
        <title>Molecular characterization of pseudomonads from Agaricus bisporus reveal novel blotch 2 pathogens in Western Europe.</title>
        <authorList>
            <person name="Taparia T."/>
            <person name="Krijger M."/>
            <person name="Haynes E."/>
            <person name="Elpinstone J.G."/>
            <person name="Noble R."/>
            <person name="Van Der Wolf J."/>
        </authorList>
    </citation>
    <scope>NUCLEOTIDE SEQUENCE [LARGE SCALE GENOMIC DNA]</scope>
    <source>
        <strain evidence="1 4">F1001</strain>
        <strain evidence="2 3">G9001</strain>
    </source>
</reference>
<protein>
    <submittedName>
        <fullName evidence="2">Uncharacterized protein</fullName>
    </submittedName>
</protein>
<gene>
    <name evidence="1" type="ORF">HX829_26180</name>
    <name evidence="2" type="ORF">HX830_14755</name>
</gene>
<evidence type="ECO:0000313" key="1">
    <source>
        <dbReference type="EMBL" id="NWB49980.1"/>
    </source>
</evidence>
<sequence>MKSQDVLLLFKLISLEKQAQEDLSRERRLEISESTGEIGQFLYGNPEDLFSHRDTMSFHLSDALEWQGWDYQAEPADQQSDDSYTVRALAASLSLSKSEVSNALTRCRDIGLVTLGYEDGLPKANSRALLDLVANGLKYVFPVRPGATVRGIPTGFAAPILEGKVMSGGDLIPVWPDPKGKKKGQAVAPIYKTVPEAVKRDYLLYHYLALVDAIRLGSPREADVANQLLRKWILHE</sequence>
<evidence type="ECO:0000313" key="4">
    <source>
        <dbReference type="Proteomes" id="UP000582981"/>
    </source>
</evidence>
<dbReference type="AlphaFoldDB" id="A0A7Y7WRP0"/>
<organism evidence="2 3">
    <name type="scientific">Pseudomonas gingeri</name>
    <dbReference type="NCBI Taxonomy" id="117681"/>
    <lineage>
        <taxon>Bacteria</taxon>
        <taxon>Pseudomonadati</taxon>
        <taxon>Pseudomonadota</taxon>
        <taxon>Gammaproteobacteria</taxon>
        <taxon>Pseudomonadales</taxon>
        <taxon>Pseudomonadaceae</taxon>
        <taxon>Pseudomonas</taxon>
    </lineage>
</organism>